<organism evidence="4 5">
    <name type="scientific">Solemya velesiana gill symbiont</name>
    <dbReference type="NCBI Taxonomy" id="1918948"/>
    <lineage>
        <taxon>Bacteria</taxon>
        <taxon>Pseudomonadati</taxon>
        <taxon>Pseudomonadota</taxon>
        <taxon>Gammaproteobacteria</taxon>
        <taxon>sulfur-oxidizing symbionts</taxon>
    </lineage>
</organism>
<evidence type="ECO:0000259" key="3">
    <source>
        <dbReference type="PROSITE" id="PS50110"/>
    </source>
</evidence>
<dbReference type="CDD" id="cd17546">
    <property type="entry name" value="REC_hyHK_CKI1_RcsC-like"/>
    <property type="match status" value="1"/>
</dbReference>
<gene>
    <name evidence="4" type="ORF">BOW51_04145</name>
</gene>
<evidence type="ECO:0000313" key="5">
    <source>
        <dbReference type="Proteomes" id="UP000190896"/>
    </source>
</evidence>
<dbReference type="PANTHER" id="PTHR45339:SF5">
    <property type="entry name" value="HISTIDINE KINASE"/>
    <property type="match status" value="1"/>
</dbReference>
<feature type="modified residue" description="4-aspartylphosphate" evidence="2">
    <location>
        <position position="162"/>
    </location>
</feature>
<dbReference type="GO" id="GO:0000160">
    <property type="term" value="P:phosphorelay signal transduction system"/>
    <property type="evidence" value="ECO:0007669"/>
    <property type="project" value="InterPro"/>
</dbReference>
<dbReference type="Pfam" id="PF00072">
    <property type="entry name" value="Response_reg"/>
    <property type="match status" value="1"/>
</dbReference>
<dbReference type="InterPro" id="IPR011006">
    <property type="entry name" value="CheY-like_superfamily"/>
</dbReference>
<dbReference type="Proteomes" id="UP000190896">
    <property type="component" value="Unassembled WGS sequence"/>
</dbReference>
<reference evidence="4 5" key="1">
    <citation type="submission" date="2016-11" db="EMBL/GenBank/DDBJ databases">
        <title>Mixed transmission modes and dynamic genome evolution in an obligate animal-bacterial symbiosis.</title>
        <authorList>
            <person name="Russell S.L."/>
            <person name="Corbett-Detig R.B."/>
            <person name="Cavanaugh C.M."/>
        </authorList>
    </citation>
    <scope>NUCLEOTIDE SEQUENCE [LARGE SCALE GENOMIC DNA]</scope>
    <source>
        <strain evidence="4">Se-Cadez</strain>
    </source>
</reference>
<dbReference type="PROSITE" id="PS50110">
    <property type="entry name" value="RESPONSE_REGULATORY"/>
    <property type="match status" value="1"/>
</dbReference>
<dbReference type="Gene3D" id="3.40.50.2300">
    <property type="match status" value="1"/>
</dbReference>
<comment type="caution">
    <text evidence="4">The sequence shown here is derived from an EMBL/GenBank/DDBJ whole genome shotgun (WGS) entry which is preliminary data.</text>
</comment>
<evidence type="ECO:0000313" key="4">
    <source>
        <dbReference type="EMBL" id="OOZ37103.1"/>
    </source>
</evidence>
<dbReference type="SUPFAM" id="SSF52172">
    <property type="entry name" value="CheY-like"/>
    <property type="match status" value="1"/>
</dbReference>
<name>A0A1T2KW79_9GAMM</name>
<feature type="domain" description="Response regulatory" evidence="3">
    <location>
        <begin position="113"/>
        <end position="230"/>
    </location>
</feature>
<keyword evidence="5" id="KW-1185">Reference proteome</keyword>
<dbReference type="AlphaFoldDB" id="A0A1T2KW79"/>
<dbReference type="EMBL" id="MPRJ01000018">
    <property type="protein sequence ID" value="OOZ37103.1"/>
    <property type="molecule type" value="Genomic_DNA"/>
</dbReference>
<evidence type="ECO:0000256" key="1">
    <source>
        <dbReference type="ARBA" id="ARBA00022553"/>
    </source>
</evidence>
<dbReference type="PANTHER" id="PTHR45339">
    <property type="entry name" value="HYBRID SIGNAL TRANSDUCTION HISTIDINE KINASE J"/>
    <property type="match status" value="1"/>
</dbReference>
<dbReference type="InterPro" id="IPR001789">
    <property type="entry name" value="Sig_transdc_resp-reg_receiver"/>
</dbReference>
<dbReference type="SMART" id="SM00448">
    <property type="entry name" value="REC"/>
    <property type="match status" value="1"/>
</dbReference>
<keyword evidence="1 2" id="KW-0597">Phosphoprotein</keyword>
<sequence>MDVHDIESAISKLSETDCQVLVIDGFHVNHDRLEKLASVLGKDGIGLVVVKDDIGPDANPGELPQGTTLLQTPIRKPHLFNSLHARLPAGYEKANTATPMEDIGDISLNPNLRVLVAEDNRINSVIIERILELTGIDYQLVENGQEILDSLDKRAYDLVILDMQMPVLDGIETYKRYIRHCPDEERIPFIMLTANTTSETREACEKAGIAYFLTKPISARQLVNTIREATETSSGSSEH</sequence>
<protein>
    <recommendedName>
        <fullName evidence="3">Response regulatory domain-containing protein</fullName>
    </recommendedName>
</protein>
<accession>A0A1T2KW79</accession>
<evidence type="ECO:0000256" key="2">
    <source>
        <dbReference type="PROSITE-ProRule" id="PRU00169"/>
    </source>
</evidence>
<proteinExistence type="predicted"/>